<evidence type="ECO:0000313" key="2">
    <source>
        <dbReference type="EMBL" id="SVE07644.1"/>
    </source>
</evidence>
<keyword evidence="1" id="KW-0812">Transmembrane</keyword>
<evidence type="ECO:0000256" key="1">
    <source>
        <dbReference type="SAM" id="Phobius"/>
    </source>
</evidence>
<reference evidence="2" key="1">
    <citation type="submission" date="2018-05" db="EMBL/GenBank/DDBJ databases">
        <authorList>
            <person name="Lanie J.A."/>
            <person name="Ng W.-L."/>
            <person name="Kazmierczak K.M."/>
            <person name="Andrzejewski T.M."/>
            <person name="Davidsen T.M."/>
            <person name="Wayne K.J."/>
            <person name="Tettelin H."/>
            <person name="Glass J.I."/>
            <person name="Rusch D."/>
            <person name="Podicherti R."/>
            <person name="Tsui H.-C.T."/>
            <person name="Winkler M.E."/>
        </authorList>
    </citation>
    <scope>NUCLEOTIDE SEQUENCE</scope>
</reference>
<dbReference type="AlphaFoldDB" id="A0A383AJ06"/>
<proteinExistence type="predicted"/>
<keyword evidence="1" id="KW-0472">Membrane</keyword>
<sequence>MLDEHGEEQDEKTKRNLEILKNYKKKEIKNVKYIFLTIFLVFALVYIVKLLMGFF</sequence>
<gene>
    <name evidence="2" type="ORF">METZ01_LOCUS460498</name>
</gene>
<name>A0A383AJ06_9ZZZZ</name>
<dbReference type="EMBL" id="UINC01192482">
    <property type="protein sequence ID" value="SVE07644.1"/>
    <property type="molecule type" value="Genomic_DNA"/>
</dbReference>
<protein>
    <submittedName>
        <fullName evidence="2">Uncharacterized protein</fullName>
    </submittedName>
</protein>
<keyword evidence="1" id="KW-1133">Transmembrane helix</keyword>
<feature type="transmembrane region" description="Helical" evidence="1">
    <location>
        <begin position="33"/>
        <end position="52"/>
    </location>
</feature>
<accession>A0A383AJ06</accession>
<organism evidence="2">
    <name type="scientific">marine metagenome</name>
    <dbReference type="NCBI Taxonomy" id="408172"/>
    <lineage>
        <taxon>unclassified sequences</taxon>
        <taxon>metagenomes</taxon>
        <taxon>ecological metagenomes</taxon>
    </lineage>
</organism>